<comment type="caution">
    <text evidence="2">The sequence shown here is derived from an EMBL/GenBank/DDBJ whole genome shotgun (WGS) entry which is preliminary data.</text>
</comment>
<reference evidence="2 3" key="1">
    <citation type="journal article" date="2016" name="Front. Microbiol.">
        <title>Comparative Genomics Analysis of Streptomyces Species Reveals Their Adaptation to the Marine Environment and Their Diversity at the Genomic Level.</title>
        <authorList>
            <person name="Tian X."/>
            <person name="Zhang Z."/>
            <person name="Yang T."/>
            <person name="Chen M."/>
            <person name="Li J."/>
            <person name="Chen F."/>
            <person name="Yang J."/>
            <person name="Li W."/>
            <person name="Zhang B."/>
            <person name="Zhang Z."/>
            <person name="Wu J."/>
            <person name="Zhang C."/>
            <person name="Long L."/>
            <person name="Xiao J."/>
        </authorList>
    </citation>
    <scope>NUCLEOTIDE SEQUENCE [LARGE SCALE GENOMIC DNA]</scope>
    <source>
        <strain evidence="2 3">SCSIO 10390</strain>
    </source>
</reference>
<organism evidence="2 3">
    <name type="scientific">Streptomyces abyssalis</name>
    <dbReference type="NCBI Taxonomy" id="933944"/>
    <lineage>
        <taxon>Bacteria</taxon>
        <taxon>Bacillati</taxon>
        <taxon>Actinomycetota</taxon>
        <taxon>Actinomycetes</taxon>
        <taxon>Kitasatosporales</taxon>
        <taxon>Streptomycetaceae</taxon>
        <taxon>Streptomyces</taxon>
    </lineage>
</organism>
<evidence type="ECO:0000313" key="2">
    <source>
        <dbReference type="EMBL" id="OEU91772.1"/>
    </source>
</evidence>
<dbReference type="AlphaFoldDB" id="A0A1E7JS96"/>
<accession>A0A1E7JS96</accession>
<dbReference type="STRING" id="933944.AN215_04540"/>
<keyword evidence="1" id="KW-0472">Membrane</keyword>
<sequence length="146" mass="16293">MGCIAIAGSCMISIVQFFFLGVHMAPFFGSTAVMAAPPGGEFGGWGWWALGAVGVLWLVSLFVMFLDGWKMRKHTFEEQVEVFLKDLRSGAVTRRGHIGLNPQKYTKLTDKDADRIAEKAGYHRQTFGTKGQWLFFRPDDSGEEPK</sequence>
<dbReference type="Proteomes" id="UP000176087">
    <property type="component" value="Unassembled WGS sequence"/>
</dbReference>
<evidence type="ECO:0000256" key="1">
    <source>
        <dbReference type="SAM" id="Phobius"/>
    </source>
</evidence>
<keyword evidence="3" id="KW-1185">Reference proteome</keyword>
<dbReference type="EMBL" id="LJGT01000037">
    <property type="protein sequence ID" value="OEU91772.1"/>
    <property type="molecule type" value="Genomic_DNA"/>
</dbReference>
<keyword evidence="1" id="KW-0812">Transmembrane</keyword>
<name>A0A1E7JS96_9ACTN</name>
<feature type="transmembrane region" description="Helical" evidence="1">
    <location>
        <begin position="45"/>
        <end position="66"/>
    </location>
</feature>
<keyword evidence="1" id="KW-1133">Transmembrane helix</keyword>
<protein>
    <submittedName>
        <fullName evidence="2">Uncharacterized protein</fullName>
    </submittedName>
</protein>
<evidence type="ECO:0000313" key="3">
    <source>
        <dbReference type="Proteomes" id="UP000176087"/>
    </source>
</evidence>
<proteinExistence type="predicted"/>
<gene>
    <name evidence="2" type="ORF">AN215_04540</name>
</gene>